<gene>
    <name evidence="5" type="ORF">ENQ76_12090</name>
</gene>
<dbReference type="AlphaFoldDB" id="A0A7C2P6V4"/>
<protein>
    <submittedName>
        <fullName evidence="5">DeoR family transcriptional regulator</fullName>
    </submittedName>
</protein>
<evidence type="ECO:0000256" key="2">
    <source>
        <dbReference type="ARBA" id="ARBA00023163"/>
    </source>
</evidence>
<organism evidence="5">
    <name type="scientific">Schlesneria paludicola</name>
    <dbReference type="NCBI Taxonomy" id="360056"/>
    <lineage>
        <taxon>Bacteria</taxon>
        <taxon>Pseudomonadati</taxon>
        <taxon>Planctomycetota</taxon>
        <taxon>Planctomycetia</taxon>
        <taxon>Planctomycetales</taxon>
        <taxon>Planctomycetaceae</taxon>
        <taxon>Schlesneria</taxon>
    </lineage>
</organism>
<evidence type="ECO:0000256" key="3">
    <source>
        <dbReference type="SAM" id="MobiDB-lite"/>
    </source>
</evidence>
<feature type="compositionally biased region" description="Acidic residues" evidence="3">
    <location>
        <begin position="65"/>
        <end position="77"/>
    </location>
</feature>
<reference evidence="5" key="1">
    <citation type="journal article" date="2020" name="mSystems">
        <title>Genome- and Community-Level Interaction Insights into Carbon Utilization and Element Cycling Functions of Hydrothermarchaeota in Hydrothermal Sediment.</title>
        <authorList>
            <person name="Zhou Z."/>
            <person name="Liu Y."/>
            <person name="Xu W."/>
            <person name="Pan J."/>
            <person name="Luo Z.H."/>
            <person name="Li M."/>
        </authorList>
    </citation>
    <scope>NUCLEOTIDE SEQUENCE [LARGE SCALE GENOMIC DNA]</scope>
    <source>
        <strain evidence="5">SpSt-339</strain>
    </source>
</reference>
<dbReference type="EMBL" id="DSOK01000339">
    <property type="protein sequence ID" value="HEN16195.1"/>
    <property type="molecule type" value="Genomic_DNA"/>
</dbReference>
<keyword evidence="1" id="KW-0805">Transcription regulation</keyword>
<feature type="region of interest" description="Disordered" evidence="3">
    <location>
        <begin position="47"/>
        <end position="78"/>
    </location>
</feature>
<keyword evidence="2" id="KW-0804">Transcription</keyword>
<accession>A0A7C2P6V4</accession>
<evidence type="ECO:0000259" key="4">
    <source>
        <dbReference type="Pfam" id="PF08220"/>
    </source>
</evidence>
<dbReference type="InterPro" id="IPR036390">
    <property type="entry name" value="WH_DNA-bd_sf"/>
</dbReference>
<comment type="caution">
    <text evidence="5">The sequence shown here is derived from an EMBL/GenBank/DDBJ whole genome shotgun (WGS) entry which is preliminary data.</text>
</comment>
<feature type="domain" description="HTH deoR-type" evidence="4">
    <location>
        <begin position="82"/>
        <end position="124"/>
    </location>
</feature>
<dbReference type="GO" id="GO:0003700">
    <property type="term" value="F:DNA-binding transcription factor activity"/>
    <property type="evidence" value="ECO:0007669"/>
    <property type="project" value="InterPro"/>
</dbReference>
<dbReference type="InterPro" id="IPR001034">
    <property type="entry name" value="DeoR_HTH"/>
</dbReference>
<dbReference type="Pfam" id="PF08220">
    <property type="entry name" value="HTH_DeoR"/>
    <property type="match status" value="1"/>
</dbReference>
<evidence type="ECO:0000256" key="1">
    <source>
        <dbReference type="ARBA" id="ARBA00023015"/>
    </source>
</evidence>
<proteinExistence type="predicted"/>
<name>A0A7C2P6V4_9PLAN</name>
<evidence type="ECO:0000313" key="5">
    <source>
        <dbReference type="EMBL" id="HEN16195.1"/>
    </source>
</evidence>
<sequence length="139" mass="15413">MLKEAHIEVGDQDIVWSKGLGYRISDAVTVVVGARRAVAVEVASAGHVANDPDHNGHVPNHVPVDDPDDPDVPDDVPDLNARQRWVLTQIRKGAEVRVNMVVTQFDCSQKTAKRDLSDLKDRKMVRFVGSPRTGHYRLT</sequence>
<dbReference type="SUPFAM" id="SSF46785">
    <property type="entry name" value="Winged helix' DNA-binding domain"/>
    <property type="match status" value="1"/>
</dbReference>